<keyword evidence="2" id="KW-1185">Reference proteome</keyword>
<protein>
    <submittedName>
        <fullName evidence="1">Uncharacterized protein</fullName>
    </submittedName>
</protein>
<dbReference type="Proteomes" id="UP000076512">
    <property type="component" value="Unassembled WGS sequence"/>
</dbReference>
<accession>A0A164MAI7</accession>
<dbReference type="AlphaFoldDB" id="A0A164MAI7"/>
<sequence length="65" mass="7269">MNQLLQHSGTCDFIGSADTSDDCAVEPRDLTYRRARAILRTHDRHVGCRQWIAAAAYLSAGLDYD</sequence>
<name>A0A164MAI7_9NOCA</name>
<dbReference type="EMBL" id="LWGR01000007">
    <property type="protein sequence ID" value="KZM73192.1"/>
    <property type="molecule type" value="Genomic_DNA"/>
</dbReference>
<evidence type="ECO:0000313" key="2">
    <source>
        <dbReference type="Proteomes" id="UP000076512"/>
    </source>
</evidence>
<proteinExistence type="predicted"/>
<gene>
    <name evidence="1" type="ORF">AWN90_31380</name>
</gene>
<comment type="caution">
    <text evidence="1">The sequence shown here is derived from an EMBL/GenBank/DDBJ whole genome shotgun (WGS) entry which is preliminary data.</text>
</comment>
<reference evidence="1 2" key="1">
    <citation type="submission" date="2016-04" db="EMBL/GenBank/DDBJ databases">
        <authorList>
            <person name="Evans L.H."/>
            <person name="Alamgir A."/>
            <person name="Owens N."/>
            <person name="Weber N.D."/>
            <person name="Virtaneva K."/>
            <person name="Barbian K."/>
            <person name="Babar A."/>
            <person name="Rosenke K."/>
        </authorList>
    </citation>
    <scope>NUCLEOTIDE SEQUENCE [LARGE SCALE GENOMIC DNA]</scope>
    <source>
        <strain evidence="1 2">IFM 0406</strain>
    </source>
</reference>
<dbReference type="STRING" id="455432.AWN90_31380"/>
<organism evidence="1 2">
    <name type="scientific">Nocardia terpenica</name>
    <dbReference type="NCBI Taxonomy" id="455432"/>
    <lineage>
        <taxon>Bacteria</taxon>
        <taxon>Bacillati</taxon>
        <taxon>Actinomycetota</taxon>
        <taxon>Actinomycetes</taxon>
        <taxon>Mycobacteriales</taxon>
        <taxon>Nocardiaceae</taxon>
        <taxon>Nocardia</taxon>
    </lineage>
</organism>
<evidence type="ECO:0000313" key="1">
    <source>
        <dbReference type="EMBL" id="KZM73192.1"/>
    </source>
</evidence>